<dbReference type="AlphaFoldDB" id="A0A2T5U457"/>
<dbReference type="EMBL" id="QAYE01000005">
    <property type="protein sequence ID" value="PTW46301.1"/>
    <property type="molecule type" value="Genomic_DNA"/>
</dbReference>
<gene>
    <name evidence="1" type="ORF">C8J25_10581</name>
</gene>
<reference evidence="1 2" key="1">
    <citation type="submission" date="2018-04" db="EMBL/GenBank/DDBJ databases">
        <title>Genomic Encyclopedia of Type Strains, Phase III (KMG-III): the genomes of soil and plant-associated and newly described type strains.</title>
        <authorList>
            <person name="Whitman W."/>
        </authorList>
    </citation>
    <scope>NUCLEOTIDE SEQUENCE [LARGE SCALE GENOMIC DNA]</scope>
    <source>
        <strain evidence="1 2">MA-olki</strain>
    </source>
</reference>
<accession>A0A2T5U457</accession>
<protein>
    <submittedName>
        <fullName evidence="1">Uncharacterized protein</fullName>
    </submittedName>
</protein>
<organism evidence="1 2">
    <name type="scientific">Sphingomonas faeni</name>
    <dbReference type="NCBI Taxonomy" id="185950"/>
    <lineage>
        <taxon>Bacteria</taxon>
        <taxon>Pseudomonadati</taxon>
        <taxon>Pseudomonadota</taxon>
        <taxon>Alphaproteobacteria</taxon>
        <taxon>Sphingomonadales</taxon>
        <taxon>Sphingomonadaceae</taxon>
        <taxon>Sphingomonas</taxon>
    </lineage>
</organism>
<evidence type="ECO:0000313" key="2">
    <source>
        <dbReference type="Proteomes" id="UP000244013"/>
    </source>
</evidence>
<dbReference type="Proteomes" id="UP000244013">
    <property type="component" value="Unassembled WGS sequence"/>
</dbReference>
<name>A0A2T5U457_9SPHN</name>
<evidence type="ECO:0000313" key="1">
    <source>
        <dbReference type="EMBL" id="PTW46301.1"/>
    </source>
</evidence>
<proteinExistence type="predicted"/>
<comment type="caution">
    <text evidence="1">The sequence shown here is derived from an EMBL/GenBank/DDBJ whole genome shotgun (WGS) entry which is preliminary data.</text>
</comment>
<sequence>MLHAYQSHPGEGRGPIGMAGVTDCRALLRPSPNWAPAFAGVAVVAVVGMSEEAF</sequence>